<dbReference type="Pfam" id="PF03221">
    <property type="entry name" value="HTH_Tnp_Tc5"/>
    <property type="match status" value="1"/>
</dbReference>
<feature type="compositionally biased region" description="Acidic residues" evidence="8">
    <location>
        <begin position="344"/>
        <end position="353"/>
    </location>
</feature>
<evidence type="ECO:0000313" key="12">
    <source>
        <dbReference type="Proteomes" id="UP000224567"/>
    </source>
</evidence>
<dbReference type="CDD" id="cd01254">
    <property type="entry name" value="PH_PLD"/>
    <property type="match status" value="1"/>
</dbReference>
<feature type="domain" description="PLD phosphodiesterase" evidence="9">
    <location>
        <begin position="692"/>
        <end position="719"/>
    </location>
</feature>
<keyword evidence="5" id="KW-0442">Lipid degradation</keyword>
<reference evidence="11 12" key="1">
    <citation type="journal article" date="2017" name="Genome Biol.">
        <title>New reference genome sequences of hot pepper reveal the massive evolution of plant disease-resistance genes by retroduplication.</title>
        <authorList>
            <person name="Kim S."/>
            <person name="Park J."/>
            <person name="Yeom S.I."/>
            <person name="Kim Y.M."/>
            <person name="Seo E."/>
            <person name="Kim K.T."/>
            <person name="Kim M.S."/>
            <person name="Lee J.M."/>
            <person name="Cheong K."/>
            <person name="Shin H.S."/>
            <person name="Kim S.B."/>
            <person name="Han K."/>
            <person name="Lee J."/>
            <person name="Park M."/>
            <person name="Lee H.A."/>
            <person name="Lee H.Y."/>
            <person name="Lee Y."/>
            <person name="Oh S."/>
            <person name="Lee J.H."/>
            <person name="Choi E."/>
            <person name="Choi E."/>
            <person name="Lee S.E."/>
            <person name="Jeon J."/>
            <person name="Kim H."/>
            <person name="Choi G."/>
            <person name="Song H."/>
            <person name="Lee J."/>
            <person name="Lee S.C."/>
            <person name="Kwon J.K."/>
            <person name="Lee H.Y."/>
            <person name="Koo N."/>
            <person name="Hong Y."/>
            <person name="Kim R.W."/>
            <person name="Kang W.H."/>
            <person name="Huh J.H."/>
            <person name="Kang B.C."/>
            <person name="Yang T.J."/>
            <person name="Lee Y.H."/>
            <person name="Bennetzen J.L."/>
            <person name="Choi D."/>
        </authorList>
    </citation>
    <scope>NUCLEOTIDE SEQUENCE [LARGE SCALE GENOMIC DNA]</scope>
    <source>
        <strain evidence="12">cv. PBC81</strain>
    </source>
</reference>
<dbReference type="FunFam" id="3.30.870.10:FF:000011">
    <property type="entry name" value="Phospholipase"/>
    <property type="match status" value="1"/>
</dbReference>
<dbReference type="SUPFAM" id="SSF50729">
    <property type="entry name" value="PH domain-like"/>
    <property type="match status" value="1"/>
</dbReference>
<dbReference type="InterPro" id="IPR004875">
    <property type="entry name" value="DDE_SF_endonuclease_dom"/>
</dbReference>
<dbReference type="PANTHER" id="PTHR18896">
    <property type="entry name" value="PHOSPHOLIPASE D"/>
    <property type="match status" value="1"/>
</dbReference>
<keyword evidence="7" id="KW-0238">DNA-binding</keyword>
<evidence type="ECO:0000256" key="5">
    <source>
        <dbReference type="ARBA" id="ARBA00022963"/>
    </source>
</evidence>
<evidence type="ECO:0000313" key="11">
    <source>
        <dbReference type="EMBL" id="PHT59359.1"/>
    </source>
</evidence>
<organism evidence="11 12">
    <name type="scientific">Capsicum baccatum</name>
    <name type="common">Peruvian pepper</name>
    <dbReference type="NCBI Taxonomy" id="33114"/>
    <lineage>
        <taxon>Eukaryota</taxon>
        <taxon>Viridiplantae</taxon>
        <taxon>Streptophyta</taxon>
        <taxon>Embryophyta</taxon>
        <taxon>Tracheophyta</taxon>
        <taxon>Spermatophyta</taxon>
        <taxon>Magnoliopsida</taxon>
        <taxon>eudicotyledons</taxon>
        <taxon>Gunneridae</taxon>
        <taxon>Pentapetalae</taxon>
        <taxon>asterids</taxon>
        <taxon>lamiids</taxon>
        <taxon>Solanales</taxon>
        <taxon>Solanaceae</taxon>
        <taxon>Solanoideae</taxon>
        <taxon>Capsiceae</taxon>
        <taxon>Capsicum</taxon>
    </lineage>
</organism>
<evidence type="ECO:0000256" key="2">
    <source>
        <dbReference type="ARBA" id="ARBA00012027"/>
    </source>
</evidence>
<comment type="caution">
    <text evidence="11">The sequence shown here is derived from an EMBL/GenBank/DDBJ whole genome shotgun (WGS) entry which is preliminary data.</text>
</comment>
<dbReference type="CDD" id="cd09141">
    <property type="entry name" value="PLDc_vPLD1_2_yPLD_like_2"/>
    <property type="match status" value="1"/>
</dbReference>
<proteinExistence type="predicted"/>
<keyword evidence="6" id="KW-0443">Lipid metabolism</keyword>
<dbReference type="SUPFAM" id="SSF46689">
    <property type="entry name" value="Homeodomain-like"/>
    <property type="match status" value="1"/>
</dbReference>
<dbReference type="SMART" id="SM00233">
    <property type="entry name" value="PH"/>
    <property type="match status" value="1"/>
</dbReference>
<dbReference type="PROSITE" id="PS51253">
    <property type="entry name" value="HTH_CENPB"/>
    <property type="match status" value="1"/>
</dbReference>
<dbReference type="CDD" id="cd09138">
    <property type="entry name" value="PLDc_vPLD1_2_yPLD_like_1"/>
    <property type="match status" value="1"/>
</dbReference>
<dbReference type="OrthoDB" id="14911at2759"/>
<dbReference type="InterPro" id="IPR009057">
    <property type="entry name" value="Homeodomain-like_sf"/>
</dbReference>
<dbReference type="SMART" id="SM00674">
    <property type="entry name" value="CENPB"/>
    <property type="match status" value="1"/>
</dbReference>
<accession>A0A2G2XPI8</accession>
<dbReference type="InterPro" id="IPR001849">
    <property type="entry name" value="PH_domain"/>
</dbReference>
<feature type="domain" description="PLD phosphodiesterase" evidence="9">
    <location>
        <begin position="1120"/>
        <end position="1147"/>
    </location>
</feature>
<dbReference type="InterPro" id="IPR006600">
    <property type="entry name" value="HTH_CenpB_DNA-bd_dom"/>
</dbReference>
<dbReference type="GO" id="GO:0003677">
    <property type="term" value="F:DNA binding"/>
    <property type="evidence" value="ECO:0007669"/>
    <property type="project" value="UniProtKB-KW"/>
</dbReference>
<feature type="region of interest" description="Disordered" evidence="8">
    <location>
        <begin position="341"/>
        <end position="368"/>
    </location>
</feature>
<keyword evidence="4" id="KW-0378">Hydrolase</keyword>
<dbReference type="Gene3D" id="2.30.29.30">
    <property type="entry name" value="Pleckstrin-homology domain (PH domain)/Phosphotyrosine-binding domain (PTB)"/>
    <property type="match status" value="1"/>
</dbReference>
<evidence type="ECO:0000259" key="9">
    <source>
        <dbReference type="PROSITE" id="PS50035"/>
    </source>
</evidence>
<gene>
    <name evidence="11" type="ORF">CQW23_01722</name>
</gene>
<name>A0A2G2XPI8_CAPBA</name>
<feature type="domain" description="HTH CENPB-type" evidence="10">
    <location>
        <begin position="1325"/>
        <end position="1398"/>
    </location>
</feature>
<evidence type="ECO:0000259" key="10">
    <source>
        <dbReference type="PROSITE" id="PS51253"/>
    </source>
</evidence>
<dbReference type="SMART" id="SM00155">
    <property type="entry name" value="PLDc"/>
    <property type="match status" value="2"/>
</dbReference>
<feature type="compositionally biased region" description="Basic and acidic residues" evidence="8">
    <location>
        <begin position="357"/>
        <end position="366"/>
    </location>
</feature>
<evidence type="ECO:0000256" key="8">
    <source>
        <dbReference type="SAM" id="MobiDB-lite"/>
    </source>
</evidence>
<dbReference type="Pfam" id="PF13091">
    <property type="entry name" value="PLDc_2"/>
    <property type="match status" value="1"/>
</dbReference>
<dbReference type="InterPro" id="IPR025202">
    <property type="entry name" value="PLD-like_dom"/>
</dbReference>
<dbReference type="InterPro" id="IPR015679">
    <property type="entry name" value="PLipase_D_fam"/>
</dbReference>
<reference evidence="12" key="2">
    <citation type="journal article" date="2017" name="J. Anim. Genet.">
        <title>Multiple reference genome sequences of hot pepper reveal the massive evolution of plant disease resistance genes by retroduplication.</title>
        <authorList>
            <person name="Kim S."/>
            <person name="Park J."/>
            <person name="Yeom S.-I."/>
            <person name="Kim Y.-M."/>
            <person name="Seo E."/>
            <person name="Kim K.-T."/>
            <person name="Kim M.-S."/>
            <person name="Lee J.M."/>
            <person name="Cheong K."/>
            <person name="Shin H.-S."/>
            <person name="Kim S.-B."/>
            <person name="Han K."/>
            <person name="Lee J."/>
            <person name="Park M."/>
            <person name="Lee H.-A."/>
            <person name="Lee H.-Y."/>
            <person name="Lee Y."/>
            <person name="Oh S."/>
            <person name="Lee J.H."/>
            <person name="Choi E."/>
            <person name="Choi E."/>
            <person name="Lee S.E."/>
            <person name="Jeon J."/>
            <person name="Kim H."/>
            <person name="Choi G."/>
            <person name="Song H."/>
            <person name="Lee J."/>
            <person name="Lee S.-C."/>
            <person name="Kwon J.-K."/>
            <person name="Lee H.-Y."/>
            <person name="Koo N."/>
            <person name="Hong Y."/>
            <person name="Kim R.W."/>
            <person name="Kang W.-H."/>
            <person name="Huh J.H."/>
            <person name="Kang B.-C."/>
            <person name="Yang T.-J."/>
            <person name="Lee Y.-H."/>
            <person name="Bennetzen J.L."/>
            <person name="Choi D."/>
        </authorList>
    </citation>
    <scope>NUCLEOTIDE SEQUENCE [LARGE SCALE GENOMIC DNA]</scope>
    <source>
        <strain evidence="12">cv. PBC81</strain>
    </source>
</reference>
<dbReference type="SUPFAM" id="SSF56024">
    <property type="entry name" value="Phospholipase D/nuclease"/>
    <property type="match status" value="2"/>
</dbReference>
<sequence>MKAQSRIEWGSLTLANALEMGKKLKSRGLERVEGKRIHRRDWWWNEEVKRKVEFKKVVYAKLVESNDDDERQTNKEEYNVVRREAKLVVMMTKAIAFESLYVALEEKGGDKKLYRLAKARERRARYFDQVKCINREDGTVLVKDALIRKRRIKVEEVKGAIRRMCRGRATGLDEIPVDFLKNTGGADQLMIGDGVGGPRYVQMQSEPEPEPSMLSSFYSFHNHESTRIFDELPQATIIQVSRPDAGDISPMLLTYTIEVQYKQALFFNPFYFYDSQLDAKLRSEETKFALLKFKWQLVKKASHVFYLHFALKKRAFIEEIHEKQEQVKEWLQNLGIGDHTTVIQDEDEPDDEASPLRAEESAKNRDVPSSAALPIIRPTLGRQHSMSDRAKTAMQGYLNHFLGNIDIVNSQEVCRFLEVSRLSFSPEYGPKLKEDFIMVKHLPKIQSDDDSQKCCSCQWFGCCKDNWQKVWAVLKPGFLAFLKDPCDPEPLDIIVFDVLPASDGNGEGRVSLAKEIKDGNPLRHYFRVSCGTRCIKLRTKSNAKVKDWVAAINDAGLRPPEGWCHPHRFGSYAPPRGLTEDGSQAQWFVDGESAFESIALAIEEAKSEIFICGWWLCPELYMRRPFHTNASYRLDALLEAKAKQGVQIYILLYKEVAIALKINSVYSKRKLVGIHENVRVLRYPDHFSSGVYLWSHHEKIVIVDHQICFIGGLDLCFGRYDSPEHKVGDCPPFIWPGKDYYNPRESEPNSWEDTMKDEVDRKKYPRMPWHDVHCALWGPPCRDAARHFVQRWNYAKRNKAPREQAIPLLMPQHHMVIPHYMGMSGEVDSGSNGVVRPHKSIKRHDSFSSGSSQDIPLLMPQEAEGGDSFKEEQKMNGFHTGHSFHDQRSRSSRIPFSFRKTRVEPLVPDLPMKGFVDELDQNLELSSNLVQPGMKKLDKDWWEKQERGDQVVSPEENGQVGPRVSCRCQVIRSVSQWSAGTSQIEESIHNAYCSLIEKAEHFVYIENQFFISGLSGDEVIKNRVLEALYRRIMRAYNEKKSFRVIVVIPLLPGFQGGLDDSGAASVRAIMHWQYRTICRGSNSILHNLNDLMGSRMHDYISFYGLRAYGRLFDGGPVASSQIYVHSKIMIVDDHTALIGSGNINDRSLLGSRDSEIGVLIEDKEFVESFMGGKARKAGKFALTLRLSLWSEHLGLRIGEVGQIKDPVIDPTYKDIWMATAKTNTMIYQDVFSCIPNDLMQSRASLRQCMASLKEKPCHTTIDLGIAPSKLESYQGGDIECIDPMERLKSVKGHLVSFPLDFMCKEDLRPVFNEKYLSAADIPKDEAKRHKAAKFPELEKTLFEWFIHYQERVNMNGELIVTKGKELLKKMYPIDTPDFHFSQGWLERFKSRHGIKQYRRFGESGSVNMEAMESNLQSIREKLDQFAKKDVFNMDETGLFFRLQPDHSLATKQLEGKKQDKERLTVVICCNEDGSEKIPLWIIGKYLKPRCFKNVNLGSMDCEYRANKRAWMTGILFQEYVQQLDAKMDGRKILLIVDNCPAHPKNVEGLRNVELFFLPPNTTSKIQPCDAGIIRAFKMHYRRRFYRNLLEGYEIGISNPEKINVLDAMNLAISAWKMDVNSSTIANCFKHCKLRLLDDESSENQEQLNNDGLQQLQNLINGLKYRNAMNAEDVLNYPGENDTSFELPTDEQIIESVMETHKEDEVEDDSVELEQVSRKDALKATITLHHFLLQYEKTTPDILNAVRRVRDEIQGDIDFKKKQTTLDSYFQKPV</sequence>
<dbReference type="GO" id="GO:0009395">
    <property type="term" value="P:phospholipid catabolic process"/>
    <property type="evidence" value="ECO:0007669"/>
    <property type="project" value="TreeGrafter"/>
</dbReference>
<dbReference type="Gene3D" id="1.10.10.60">
    <property type="entry name" value="Homeodomain-like"/>
    <property type="match status" value="1"/>
</dbReference>
<keyword evidence="12" id="KW-1185">Reference proteome</keyword>
<keyword evidence="3" id="KW-0677">Repeat</keyword>
<dbReference type="Proteomes" id="UP000224567">
    <property type="component" value="Unassembled WGS sequence"/>
</dbReference>
<dbReference type="PROSITE" id="PS50035">
    <property type="entry name" value="PLD"/>
    <property type="match status" value="2"/>
</dbReference>
<evidence type="ECO:0000256" key="7">
    <source>
        <dbReference type="ARBA" id="ARBA00023125"/>
    </source>
</evidence>
<dbReference type="GO" id="GO:0004630">
    <property type="term" value="F:phospholipase D activity"/>
    <property type="evidence" value="ECO:0007669"/>
    <property type="project" value="UniProtKB-EC"/>
</dbReference>
<protein>
    <recommendedName>
        <fullName evidence="2">phospholipase D</fullName>
        <ecNumber evidence="2">3.1.4.4</ecNumber>
    </recommendedName>
</protein>
<dbReference type="InterPro" id="IPR001736">
    <property type="entry name" value="PLipase_D/transphosphatidylase"/>
</dbReference>
<dbReference type="Pfam" id="PF03184">
    <property type="entry name" value="DDE_1"/>
    <property type="match status" value="1"/>
</dbReference>
<dbReference type="InterPro" id="IPR011993">
    <property type="entry name" value="PH-like_dom_sf"/>
</dbReference>
<evidence type="ECO:0000256" key="3">
    <source>
        <dbReference type="ARBA" id="ARBA00022737"/>
    </source>
</evidence>
<dbReference type="EMBL" id="MLFT02000001">
    <property type="protein sequence ID" value="PHT59359.1"/>
    <property type="molecule type" value="Genomic_DNA"/>
</dbReference>
<dbReference type="Pfam" id="PF00614">
    <property type="entry name" value="PLDc"/>
    <property type="match status" value="1"/>
</dbReference>
<evidence type="ECO:0000256" key="4">
    <source>
        <dbReference type="ARBA" id="ARBA00022801"/>
    </source>
</evidence>
<dbReference type="GO" id="GO:0005886">
    <property type="term" value="C:plasma membrane"/>
    <property type="evidence" value="ECO:0007669"/>
    <property type="project" value="TreeGrafter"/>
</dbReference>
<evidence type="ECO:0000256" key="6">
    <source>
        <dbReference type="ARBA" id="ARBA00023098"/>
    </source>
</evidence>
<dbReference type="Gene3D" id="3.30.870.10">
    <property type="entry name" value="Endonuclease Chain A"/>
    <property type="match status" value="2"/>
</dbReference>
<dbReference type="STRING" id="33114.A0A2G2XPI8"/>
<evidence type="ECO:0000256" key="1">
    <source>
        <dbReference type="ARBA" id="ARBA00000798"/>
    </source>
</evidence>
<dbReference type="EC" id="3.1.4.4" evidence="2"/>
<dbReference type="PANTHER" id="PTHR18896:SF76">
    <property type="entry name" value="PHOSPHOLIPASE"/>
    <property type="match status" value="1"/>
</dbReference>
<comment type="catalytic activity">
    <reaction evidence="1">
        <text>a 1,2-diacyl-sn-glycero-3-phosphocholine + H2O = a 1,2-diacyl-sn-glycero-3-phosphate + choline + H(+)</text>
        <dbReference type="Rhea" id="RHEA:14445"/>
        <dbReference type="ChEBI" id="CHEBI:15354"/>
        <dbReference type="ChEBI" id="CHEBI:15377"/>
        <dbReference type="ChEBI" id="CHEBI:15378"/>
        <dbReference type="ChEBI" id="CHEBI:57643"/>
        <dbReference type="ChEBI" id="CHEBI:58608"/>
        <dbReference type="EC" id="3.1.4.4"/>
    </reaction>
</comment>